<sequence length="797" mass="89627">MSHPQSCFTQTRFHGPSILRDRRRTFASVGVKAQLKQLRETGRYDCFDLKWQPVYEEHRWKWPSPAPVFWDSDVAKWLEGACYLLADAYDPEVDAAVREIALMIRAAQREDGYLNVYFTVVKPGERWTDIRDQHELYNAGHLIEAALAHSQYYKTNFLIEVVEKYIRHIRTVIGPGEGQKHAYPGHPEIELALLRLHAATGNEDAYELARYFIEERGNPKGQDGMHFYDWERKQRGDSPWKRPDAYPTADDHWYNQCHAPILEQQTIEGHAVRAMYLLTGVANLLSLDKLGVRAYDDDHSSEEEEEEEEGQDGSGGKEVETTDKNKNKNRKEKYFEALTRLWDDMVDKKMYLTGGIGARWGWEGFGLDYFLPAGSDEGGCYNETCASIGVVMLAERMLHLDLDARYADVLELCLYNNVMTGASLDGTAFTYVNQLASSDVQPSRREDWFEVSCCPPNLMRLFGSLGGYLWDYGVSTGGGGGGGGSSGIAGEEEFEEEEEEEGSVNAFVNVHLYTTAVVTFEVGDEGKTVALEQKSDWPWDGNVVFDLTAPSSVKTTIRLRIPGWARGEYTLSPPLPPPSSSSETTTTTALNKGYLTLPPTYTTAHPSFTLRVGGFKPRHIAPHPYTGQRTLALARGPLVYCAEDADNPWAPPHFRDVVISAASPVEEEARTLRVDVKAERWDCGRRGWRRGCGGEGDVEMEMEMGAGKGGEIEMEKETGETVEVEDRYVALRTEAWVRDLSAWRGKRAGAQPGLGVFEDLSEVEGQEENKRELVFIPYYLRANRGGKGHMRVGLLRK</sequence>
<feature type="domain" description="Non-reducing end beta-L-arabinofuranosidase-like GH127 C-terminal" evidence="4">
    <location>
        <begin position="628"/>
        <end position="792"/>
    </location>
</feature>
<dbReference type="KEGG" id="ela:UCREL1_6708"/>
<dbReference type="InterPro" id="IPR049049">
    <property type="entry name" value="Beta-AFase-like_GH127_C"/>
</dbReference>
<dbReference type="Pfam" id="PF20736">
    <property type="entry name" value="Glyco_hydro127M"/>
    <property type="match status" value="1"/>
</dbReference>
<dbReference type="Pfam" id="PF20737">
    <property type="entry name" value="Glyco_hydro127C"/>
    <property type="match status" value="1"/>
</dbReference>
<dbReference type="PANTHER" id="PTHR43465">
    <property type="entry name" value="DUF1680 DOMAIN PROTEIN (AFU_ORTHOLOGUE AFUA_1G08910)"/>
    <property type="match status" value="1"/>
</dbReference>
<dbReference type="HOGENOM" id="CLU_013148_3_0_1"/>
<dbReference type="Pfam" id="PF07944">
    <property type="entry name" value="Beta-AFase-like_GH127_cat"/>
    <property type="match status" value="1"/>
</dbReference>
<dbReference type="SUPFAM" id="SSF48208">
    <property type="entry name" value="Six-hairpin glycosidases"/>
    <property type="match status" value="1"/>
</dbReference>
<protein>
    <submittedName>
        <fullName evidence="5">Putative duf1680 domain protein</fullName>
    </submittedName>
</protein>
<dbReference type="InterPro" id="IPR008928">
    <property type="entry name" value="6-hairpin_glycosidase_sf"/>
</dbReference>
<evidence type="ECO:0000259" key="2">
    <source>
        <dbReference type="Pfam" id="PF07944"/>
    </source>
</evidence>
<dbReference type="EMBL" id="KB706676">
    <property type="protein sequence ID" value="EMR66317.1"/>
    <property type="molecule type" value="Genomic_DNA"/>
</dbReference>
<feature type="region of interest" description="Disordered" evidence="1">
    <location>
        <begin position="296"/>
        <end position="325"/>
    </location>
</feature>
<gene>
    <name evidence="5" type="ORF">UCREL1_6708</name>
</gene>
<accession>M7SQ11</accession>
<dbReference type="InterPro" id="IPR012878">
    <property type="entry name" value="Beta-AFase-like_GH127_cat"/>
</dbReference>
<dbReference type="GO" id="GO:0005975">
    <property type="term" value="P:carbohydrate metabolic process"/>
    <property type="evidence" value="ECO:0007669"/>
    <property type="project" value="InterPro"/>
</dbReference>
<feature type="domain" description="Non-reducing end beta-L-arabinofuranosidase-like GH127 middle" evidence="3">
    <location>
        <begin position="508"/>
        <end position="567"/>
    </location>
</feature>
<proteinExistence type="predicted"/>
<feature type="compositionally biased region" description="Basic and acidic residues" evidence="1">
    <location>
        <begin position="315"/>
        <end position="325"/>
    </location>
</feature>
<dbReference type="eggNOG" id="ENOG502QYM6">
    <property type="taxonomic scope" value="Eukaryota"/>
</dbReference>
<dbReference type="OrthoDB" id="654211at2759"/>
<evidence type="ECO:0000256" key="1">
    <source>
        <dbReference type="SAM" id="MobiDB-lite"/>
    </source>
</evidence>
<feature type="domain" description="Non-reducing end beta-L-arabinofuranosidase-like GH127 catalytic" evidence="2">
    <location>
        <begin position="17"/>
        <end position="465"/>
    </location>
</feature>
<dbReference type="PANTHER" id="PTHR43465:SF2">
    <property type="entry name" value="DUF1680 DOMAIN PROTEIN (AFU_ORTHOLOGUE AFUA_1G08910)"/>
    <property type="match status" value="1"/>
</dbReference>
<feature type="compositionally biased region" description="Acidic residues" evidence="1">
    <location>
        <begin position="299"/>
        <end position="311"/>
    </location>
</feature>
<evidence type="ECO:0000313" key="5">
    <source>
        <dbReference type="EMBL" id="EMR66317.1"/>
    </source>
</evidence>
<evidence type="ECO:0000259" key="4">
    <source>
        <dbReference type="Pfam" id="PF20737"/>
    </source>
</evidence>
<dbReference type="OMA" id="QMFWDSD"/>
<dbReference type="InterPro" id="IPR049174">
    <property type="entry name" value="Beta-AFase-like"/>
</dbReference>
<reference evidence="6" key="1">
    <citation type="journal article" date="2013" name="Genome Announc.">
        <title>Draft genome sequence of the grapevine dieback fungus Eutypa lata UCR-EL1.</title>
        <authorList>
            <person name="Blanco-Ulate B."/>
            <person name="Rolshausen P.E."/>
            <person name="Cantu D."/>
        </authorList>
    </citation>
    <scope>NUCLEOTIDE SEQUENCE [LARGE SCALE GENOMIC DNA]</scope>
    <source>
        <strain evidence="6">UCR-EL1</strain>
    </source>
</reference>
<dbReference type="Proteomes" id="UP000012174">
    <property type="component" value="Unassembled WGS sequence"/>
</dbReference>
<feature type="compositionally biased region" description="Acidic residues" evidence="1">
    <location>
        <begin position="490"/>
        <end position="502"/>
    </location>
</feature>
<organism evidence="5 6">
    <name type="scientific">Eutypa lata (strain UCR-EL1)</name>
    <name type="common">Grapevine dieback disease fungus</name>
    <name type="synonym">Eutypa armeniacae</name>
    <dbReference type="NCBI Taxonomy" id="1287681"/>
    <lineage>
        <taxon>Eukaryota</taxon>
        <taxon>Fungi</taxon>
        <taxon>Dikarya</taxon>
        <taxon>Ascomycota</taxon>
        <taxon>Pezizomycotina</taxon>
        <taxon>Sordariomycetes</taxon>
        <taxon>Xylariomycetidae</taxon>
        <taxon>Xylariales</taxon>
        <taxon>Diatrypaceae</taxon>
        <taxon>Eutypa</taxon>
    </lineage>
</organism>
<dbReference type="InterPro" id="IPR049046">
    <property type="entry name" value="Beta-AFase-like_GH127_middle"/>
</dbReference>
<dbReference type="AlphaFoldDB" id="M7SQ11"/>
<feature type="region of interest" description="Disordered" evidence="1">
    <location>
        <begin position="481"/>
        <end position="503"/>
    </location>
</feature>
<evidence type="ECO:0000259" key="3">
    <source>
        <dbReference type="Pfam" id="PF20736"/>
    </source>
</evidence>
<keyword evidence="6" id="KW-1185">Reference proteome</keyword>
<evidence type="ECO:0000313" key="6">
    <source>
        <dbReference type="Proteomes" id="UP000012174"/>
    </source>
</evidence>
<name>M7SQ11_EUTLA</name>